<evidence type="ECO:0000313" key="2">
    <source>
        <dbReference type="Proteomes" id="UP001234297"/>
    </source>
</evidence>
<sequence length="195" mass="22268">MELDSYDQILLEFQRSSATNLDSTPMETNVAKLPTATDGEVVEVSGEDPQLDILAIASGVSPAPSPPMTRSRRGRRKKTEEERERFWSRRPNWLPKDWTTEVKVRKNGTTKGIRDRYFYEPRSGLQFRSRKKVEKFIKTGEAQRNKPKPETKESNVLPSLSQSSEPTPGSNMVWPPIVEFYSEHLHSFMSPTVGL</sequence>
<comment type="caution">
    <text evidence="1">The sequence shown here is derived from an EMBL/GenBank/DDBJ whole genome shotgun (WGS) entry which is preliminary data.</text>
</comment>
<evidence type="ECO:0000313" key="1">
    <source>
        <dbReference type="EMBL" id="KAJ8636151.1"/>
    </source>
</evidence>
<protein>
    <submittedName>
        <fullName evidence="1">Uncharacterized protein</fullName>
    </submittedName>
</protein>
<organism evidence="1 2">
    <name type="scientific">Persea americana</name>
    <name type="common">Avocado</name>
    <dbReference type="NCBI Taxonomy" id="3435"/>
    <lineage>
        <taxon>Eukaryota</taxon>
        <taxon>Viridiplantae</taxon>
        <taxon>Streptophyta</taxon>
        <taxon>Embryophyta</taxon>
        <taxon>Tracheophyta</taxon>
        <taxon>Spermatophyta</taxon>
        <taxon>Magnoliopsida</taxon>
        <taxon>Magnoliidae</taxon>
        <taxon>Laurales</taxon>
        <taxon>Lauraceae</taxon>
        <taxon>Persea</taxon>
    </lineage>
</organism>
<keyword evidence="2" id="KW-1185">Reference proteome</keyword>
<dbReference type="EMBL" id="CM056811">
    <property type="protein sequence ID" value="KAJ8636151.1"/>
    <property type="molecule type" value="Genomic_DNA"/>
</dbReference>
<proteinExistence type="predicted"/>
<name>A0ACC2LRW8_PERAE</name>
<gene>
    <name evidence="1" type="ORF">MRB53_010418</name>
</gene>
<reference evidence="1 2" key="1">
    <citation type="journal article" date="2022" name="Hortic Res">
        <title>A haplotype resolved chromosomal level avocado genome allows analysis of novel avocado genes.</title>
        <authorList>
            <person name="Nath O."/>
            <person name="Fletcher S.J."/>
            <person name="Hayward A."/>
            <person name="Shaw L.M."/>
            <person name="Masouleh A.K."/>
            <person name="Furtado A."/>
            <person name="Henry R.J."/>
            <person name="Mitter N."/>
        </authorList>
    </citation>
    <scope>NUCLEOTIDE SEQUENCE [LARGE SCALE GENOMIC DNA]</scope>
    <source>
        <strain evidence="2">cv. Hass</strain>
    </source>
</reference>
<accession>A0ACC2LRW8</accession>
<dbReference type="Proteomes" id="UP001234297">
    <property type="component" value="Chromosome 3"/>
</dbReference>